<dbReference type="Proteomes" id="UP000494165">
    <property type="component" value="Unassembled WGS sequence"/>
</dbReference>
<gene>
    <name evidence="3" type="ORF">CLODIP_2_CD07297</name>
</gene>
<sequence>MEGEQENIPLEQIAGRLLQDNFLLTALELHLELIEAGRELSTLKEFFSNPANFERQTSPPSATSIDFPFGYTRARSQSQATLDSLDISRLSEDGTDERIAVLEFELRKAKETISGLRTSLTQFSSEREVHVTSSKTNSISSEAIRPHEQRALNFLVNEYLLRQGYKLTAVTFSDENNEQDFDDWDDVGLNIPRPPELPQLYRVTHKETNEIECQTEESVYFEEEITRLNTKCNYLEQKLEEAISREQSEPNKILDLVDVSTDTSDIPVPEIKTVSVEPPARVNSKFEAAAAEDEEELRKLPDLFHSTLLRLLSISPDRLRPVESLLHLLLETLPSVISSKKEESIPLILAAIPEAKSSDQCSTLISLLLNIRKKPQEQERIVVVEGIKRLASDSELLEAHILPQTWELAGHKSMERRLLAAEVCLAIAPTAPARLRQAMVLPVLQQLLLEAAEPEVRVAVVRALSLVVAFTAQEDKYLQCEELCFLAIEDQDSGVRQLAQRVLLPVLAQWALQIDRLESSLVKRLLSRLKALAHDPRCGPMIGAVGQILPFIVIHLASHEDVLDRMDLEQIKEISDIGCDLSNPLIFLEPNSNTNAMLQALNLRLSDDSYQHWPQMDWVLSAFIPGLFDALCSVDVGNEDALLAYVKFYHQLSKVMGKHFTLNRIKPMFKEGLRSAEESLSNLDNNSDPQTPPSLILIPVLLVALLTTGDPNDTMELSNTLRHLLILLPSLKLPLAPLKVSIFHLCRAIALQETVLACLSEASKNSRPAVRLAAAQLTFHSLSCLHESALTKFVLPQLAMLANDLNEEVKEVVVAAYAELASQPGVAQAESRTTLQQLSKEALTSHVMSVAVTKAMTRLLPTCDPAFAEDVVLPQLCQLAAFCLHGVTSQTRRMDLGQALVAALSTALQVPLSRQAMAATLVPALRDLSSVCEQCMHVHSDAVNNWLREAEARAQIEPATPTTPKTEKPHLVQSAMNSGRKSVEDVKQRMSSLLKKK</sequence>
<feature type="region of interest" description="Disordered" evidence="2">
    <location>
        <begin position="956"/>
        <end position="997"/>
    </location>
</feature>
<keyword evidence="4" id="KW-1185">Reference proteome</keyword>
<evidence type="ECO:0008006" key="5">
    <source>
        <dbReference type="Google" id="ProtNLM"/>
    </source>
</evidence>
<evidence type="ECO:0000256" key="2">
    <source>
        <dbReference type="SAM" id="MobiDB-lite"/>
    </source>
</evidence>
<evidence type="ECO:0000256" key="1">
    <source>
        <dbReference type="PROSITE-ProRule" id="PRU00103"/>
    </source>
</evidence>
<dbReference type="Gene3D" id="1.25.10.10">
    <property type="entry name" value="Leucine-rich Repeat Variant"/>
    <property type="match status" value="2"/>
</dbReference>
<dbReference type="InterPro" id="IPR016024">
    <property type="entry name" value="ARM-type_fold"/>
</dbReference>
<evidence type="ECO:0000313" key="3">
    <source>
        <dbReference type="EMBL" id="CAB3369196.1"/>
    </source>
</evidence>
<dbReference type="PROSITE" id="PS50077">
    <property type="entry name" value="HEAT_REPEAT"/>
    <property type="match status" value="1"/>
</dbReference>
<dbReference type="GO" id="GO:0055037">
    <property type="term" value="C:recycling endosome"/>
    <property type="evidence" value="ECO:0007669"/>
    <property type="project" value="TreeGrafter"/>
</dbReference>
<dbReference type="SUPFAM" id="SSF48371">
    <property type="entry name" value="ARM repeat"/>
    <property type="match status" value="1"/>
</dbReference>
<dbReference type="OrthoDB" id="1695393at2759"/>
<dbReference type="AlphaFoldDB" id="A0A8S1CVF2"/>
<proteinExistence type="predicted"/>
<dbReference type="InterPro" id="IPR040362">
    <property type="entry name" value="RELCH"/>
</dbReference>
<feature type="repeat" description="HEAT" evidence="1">
    <location>
        <begin position="794"/>
        <end position="832"/>
    </location>
</feature>
<reference evidence="3 4" key="1">
    <citation type="submission" date="2020-04" db="EMBL/GenBank/DDBJ databases">
        <authorList>
            <person name="Alioto T."/>
            <person name="Alioto T."/>
            <person name="Gomez Garrido J."/>
        </authorList>
    </citation>
    <scope>NUCLEOTIDE SEQUENCE [LARGE SCALE GENOMIC DNA]</scope>
</reference>
<dbReference type="EMBL" id="CADEPI010000043">
    <property type="protein sequence ID" value="CAB3369196.1"/>
    <property type="molecule type" value="Genomic_DNA"/>
</dbReference>
<protein>
    <recommendedName>
        <fullName evidence="5">LisH domain-containing protein</fullName>
    </recommendedName>
</protein>
<dbReference type="InterPro" id="IPR006594">
    <property type="entry name" value="LisH"/>
</dbReference>
<comment type="caution">
    <text evidence="3">The sequence shown here is derived from an EMBL/GenBank/DDBJ whole genome shotgun (WGS) entry which is preliminary data.</text>
</comment>
<dbReference type="InterPro" id="IPR021133">
    <property type="entry name" value="HEAT_type_2"/>
</dbReference>
<dbReference type="InterPro" id="IPR011989">
    <property type="entry name" value="ARM-like"/>
</dbReference>
<name>A0A8S1CVF2_9INSE</name>
<evidence type="ECO:0000313" key="4">
    <source>
        <dbReference type="Proteomes" id="UP000494165"/>
    </source>
</evidence>
<dbReference type="PROSITE" id="PS50896">
    <property type="entry name" value="LISH"/>
    <property type="match status" value="1"/>
</dbReference>
<organism evidence="3 4">
    <name type="scientific">Cloeon dipterum</name>
    <dbReference type="NCBI Taxonomy" id="197152"/>
    <lineage>
        <taxon>Eukaryota</taxon>
        <taxon>Metazoa</taxon>
        <taxon>Ecdysozoa</taxon>
        <taxon>Arthropoda</taxon>
        <taxon>Hexapoda</taxon>
        <taxon>Insecta</taxon>
        <taxon>Pterygota</taxon>
        <taxon>Palaeoptera</taxon>
        <taxon>Ephemeroptera</taxon>
        <taxon>Pisciforma</taxon>
        <taxon>Baetidae</taxon>
        <taxon>Cloeon</taxon>
    </lineage>
</organism>
<dbReference type="PANTHER" id="PTHR32059:SF0">
    <property type="entry name" value="RAB11-BINDING PROTEIN RELCH"/>
    <property type="match status" value="1"/>
</dbReference>
<dbReference type="GO" id="GO:0005802">
    <property type="term" value="C:trans-Golgi network"/>
    <property type="evidence" value="ECO:0007669"/>
    <property type="project" value="InterPro"/>
</dbReference>
<dbReference type="GO" id="GO:0032367">
    <property type="term" value="P:intracellular cholesterol transport"/>
    <property type="evidence" value="ECO:0007669"/>
    <property type="project" value="InterPro"/>
</dbReference>
<dbReference type="SMART" id="SM00667">
    <property type="entry name" value="LisH"/>
    <property type="match status" value="1"/>
</dbReference>
<dbReference type="PANTHER" id="PTHR32059">
    <property type="entry name" value="RAB11-BINDING PROTEIN RELCH"/>
    <property type="match status" value="1"/>
</dbReference>
<accession>A0A8S1CVF2</accession>